<organism evidence="1 2">
    <name type="scientific">Solanum verrucosum</name>
    <dbReference type="NCBI Taxonomy" id="315347"/>
    <lineage>
        <taxon>Eukaryota</taxon>
        <taxon>Viridiplantae</taxon>
        <taxon>Streptophyta</taxon>
        <taxon>Embryophyta</taxon>
        <taxon>Tracheophyta</taxon>
        <taxon>Spermatophyta</taxon>
        <taxon>Magnoliopsida</taxon>
        <taxon>eudicotyledons</taxon>
        <taxon>Gunneridae</taxon>
        <taxon>Pentapetalae</taxon>
        <taxon>asterids</taxon>
        <taxon>lamiids</taxon>
        <taxon>Solanales</taxon>
        <taxon>Solanaceae</taxon>
        <taxon>Solanoideae</taxon>
        <taxon>Solaneae</taxon>
        <taxon>Solanum</taxon>
    </lineage>
</organism>
<evidence type="ECO:0000313" key="1">
    <source>
        <dbReference type="EMBL" id="WMV35570.1"/>
    </source>
</evidence>
<accession>A0AAF0R733</accession>
<keyword evidence="2" id="KW-1185">Reference proteome</keyword>
<gene>
    <name evidence="1" type="ORF">MTR67_028955</name>
</gene>
<name>A0AAF0R733_SOLVR</name>
<dbReference type="AlphaFoldDB" id="A0AAF0R733"/>
<reference evidence="1" key="1">
    <citation type="submission" date="2023-08" db="EMBL/GenBank/DDBJ databases">
        <title>A de novo genome assembly of Solanum verrucosum Schlechtendal, a Mexican diploid species geographically isolated from the other diploid A-genome species in potato relatives.</title>
        <authorList>
            <person name="Hosaka K."/>
        </authorList>
    </citation>
    <scope>NUCLEOTIDE SEQUENCE</scope>
    <source>
        <tissue evidence="1">Young leaves</tissue>
    </source>
</reference>
<sequence>MKPDSYIQEDSGSSALLSPFQDRLLNWPPKFSIESSCNVYNVHALTSTPEIVFISLIRDVQGNLPQTDALRKPMFVSHLFCRERSSEKLQKRRKNNATFSIFLQFIKSIIINKV</sequence>
<dbReference type="EMBL" id="CP133617">
    <property type="protein sequence ID" value="WMV35570.1"/>
    <property type="molecule type" value="Genomic_DNA"/>
</dbReference>
<protein>
    <submittedName>
        <fullName evidence="1">Uncharacterized protein</fullName>
    </submittedName>
</protein>
<proteinExistence type="predicted"/>
<evidence type="ECO:0000313" key="2">
    <source>
        <dbReference type="Proteomes" id="UP001234989"/>
    </source>
</evidence>
<dbReference type="Proteomes" id="UP001234989">
    <property type="component" value="Chromosome 6"/>
</dbReference>